<proteinExistence type="predicted"/>
<evidence type="ECO:0000259" key="3">
    <source>
        <dbReference type="Pfam" id="PF01467"/>
    </source>
</evidence>
<dbReference type="OMA" id="LGPDQWI"/>
<dbReference type="KEGG" id="ssol:SULB_1963"/>
<reference evidence="20" key="3">
    <citation type="submission" date="2016-04" db="EMBL/GenBank/DDBJ databases">
        <authorList>
            <person name="Shah S.A."/>
            <person name="Garrett R.A."/>
        </authorList>
    </citation>
    <scope>NUCLEOTIDE SEQUENCE [LARGE SCALE GENOMIC DNA]</scope>
    <source>
        <strain evidence="20">ATCC 35091 / DSM 1616 / JCM 8930 / NBRC 15331 / P1</strain>
    </source>
</reference>
<name>A0A0E3MD44_SACSO</name>
<evidence type="ECO:0000313" key="27">
    <source>
        <dbReference type="Proteomes" id="UP000282269"/>
    </source>
</evidence>
<dbReference type="EMBL" id="CP033240">
    <property type="protein sequence ID" value="AZF81736.1"/>
    <property type="molecule type" value="Genomic_DNA"/>
</dbReference>
<dbReference type="Proteomes" id="UP000033106">
    <property type="component" value="Chromosome"/>
</dbReference>
<dbReference type="Gene3D" id="1.20.1270.90">
    <property type="entry name" value="AF1782-like"/>
    <property type="match status" value="1"/>
</dbReference>
<dbReference type="KEGG" id="ssoa:SULA_1962"/>
<dbReference type="NCBIfam" id="TIGR00125">
    <property type="entry name" value="cyt_tran_rel"/>
    <property type="match status" value="1"/>
</dbReference>
<dbReference type="KEGG" id="ssof:SULC_1961"/>
<evidence type="ECO:0000313" key="21">
    <source>
        <dbReference type="Proteomes" id="UP000267993"/>
    </source>
</evidence>
<dbReference type="EMBL" id="CP011057">
    <property type="protein sequence ID" value="AKA79571.1"/>
    <property type="molecule type" value="Genomic_DNA"/>
</dbReference>
<dbReference type="RefSeq" id="WP_009992393.1">
    <property type="nucleotide sequence ID" value="NZ_CP011055.2"/>
</dbReference>
<dbReference type="EMBL" id="CP033241">
    <property type="protein sequence ID" value="AZF84312.1"/>
    <property type="molecule type" value="Genomic_DNA"/>
</dbReference>
<evidence type="ECO:0000313" key="6">
    <source>
        <dbReference type="EMBL" id="AKA76878.1"/>
    </source>
</evidence>
<dbReference type="InterPro" id="IPR036809">
    <property type="entry name" value="AF1782-like_sf"/>
</dbReference>
<dbReference type="InterPro" id="IPR050385">
    <property type="entry name" value="Archaeal_FAD_synthase"/>
</dbReference>
<keyword evidence="1 16" id="KW-0808">Transferase</keyword>
<evidence type="ECO:0000313" key="20">
    <source>
        <dbReference type="Proteomes" id="UP000076770"/>
    </source>
</evidence>
<dbReference type="PATRIC" id="fig|2287.6.peg.2013"/>
<evidence type="ECO:0000313" key="9">
    <source>
        <dbReference type="EMBL" id="AZF71280.1"/>
    </source>
</evidence>
<dbReference type="EMBL" id="CP011055">
    <property type="protein sequence ID" value="AKA74180.1"/>
    <property type="molecule type" value="Genomic_DNA"/>
</dbReference>
<organism evidence="6 17">
    <name type="scientific">Saccharolobus solfataricus</name>
    <name type="common">Sulfolobus solfataricus</name>
    <dbReference type="NCBI Taxonomy" id="2287"/>
    <lineage>
        <taxon>Archaea</taxon>
        <taxon>Thermoproteota</taxon>
        <taxon>Thermoprotei</taxon>
        <taxon>Sulfolobales</taxon>
        <taxon>Sulfolobaceae</taxon>
        <taxon>Saccharolobus</taxon>
    </lineage>
</organism>
<dbReference type="Proteomes" id="UP000273194">
    <property type="component" value="Chromosome"/>
</dbReference>
<dbReference type="CDD" id="cd02170">
    <property type="entry name" value="cytidylyltransferase"/>
    <property type="match status" value="1"/>
</dbReference>
<gene>
    <name evidence="15" type="ORF">HFC64_16025</name>
    <name evidence="16" type="ORF">SSOP1_0984</name>
    <name evidence="7" type="ORF">SULA_1962</name>
    <name evidence="5" type="ORF">SULB_1963</name>
    <name evidence="6" type="ORF">SULC_1961</name>
    <name evidence="8" type="ORF">SULG_09870</name>
    <name evidence="9" type="ORF">SULH_09870</name>
    <name evidence="10" type="ORF">SULI_09870</name>
    <name evidence="11" type="ORF">SULM_09860</name>
    <name evidence="12" type="ORF">SULN_09860</name>
    <name evidence="13" type="ORF">SULO_09870</name>
    <name evidence="14" type="ORF">SULZ_09805</name>
</gene>
<evidence type="ECO:0000313" key="8">
    <source>
        <dbReference type="EMBL" id="AZF68660.1"/>
    </source>
</evidence>
<evidence type="ECO:0000256" key="1">
    <source>
        <dbReference type="ARBA" id="ARBA00022679"/>
    </source>
</evidence>
<evidence type="ECO:0000313" key="25">
    <source>
        <dbReference type="Proteomes" id="UP000275843"/>
    </source>
</evidence>
<dbReference type="Proteomes" id="UP000033085">
    <property type="component" value="Chromosome"/>
</dbReference>
<evidence type="ECO:0000313" key="23">
    <source>
        <dbReference type="Proteomes" id="UP000273194"/>
    </source>
</evidence>
<dbReference type="Pfam" id="PF04010">
    <property type="entry name" value="DUF357"/>
    <property type="match status" value="1"/>
</dbReference>
<evidence type="ECO:0000313" key="22">
    <source>
        <dbReference type="Proteomes" id="UP000269431"/>
    </source>
</evidence>
<dbReference type="Proteomes" id="UP000269431">
    <property type="component" value="Chromosome"/>
</dbReference>
<dbReference type="Proteomes" id="UP000273443">
    <property type="component" value="Chromosome"/>
</dbReference>
<evidence type="ECO:0000313" key="14">
    <source>
        <dbReference type="EMBL" id="AZF84312.1"/>
    </source>
</evidence>
<dbReference type="EMBL" id="CP033239">
    <property type="protein sequence ID" value="AZF79132.1"/>
    <property type="molecule type" value="Genomic_DNA"/>
</dbReference>
<dbReference type="EMBL" id="CP033236">
    <property type="protein sequence ID" value="AZF71280.1"/>
    <property type="molecule type" value="Genomic_DNA"/>
</dbReference>
<dbReference type="SUPFAM" id="SSF158372">
    <property type="entry name" value="AF1782-like"/>
    <property type="match status" value="1"/>
</dbReference>
<evidence type="ECO:0000313" key="7">
    <source>
        <dbReference type="EMBL" id="AKA79571.1"/>
    </source>
</evidence>
<dbReference type="Proteomes" id="UP000275843">
    <property type="component" value="Chromosome"/>
</dbReference>
<dbReference type="EMBL" id="CP033235">
    <property type="protein sequence ID" value="AZF68660.1"/>
    <property type="molecule type" value="Genomic_DNA"/>
</dbReference>
<reference evidence="17 18" key="1">
    <citation type="journal article" date="2015" name="Genome Announc.">
        <title>Complete Genome Sequence of Sulfolobus solfataricus Strain 98/2 and Evolved Derivatives.</title>
        <authorList>
            <person name="McCarthy S."/>
            <person name="Gradnigo J."/>
            <person name="Johnson T."/>
            <person name="Payne S."/>
            <person name="Lipzen A."/>
            <person name="Martin J."/>
            <person name="Schackwitz W."/>
            <person name="Moriyama E."/>
            <person name="Blum P."/>
        </authorList>
    </citation>
    <scope>NUCLEOTIDE SEQUENCE [LARGE SCALE GENOMIC DNA]</scope>
    <source>
        <strain evidence="17">98/2 SULC</strain>
        <strain evidence="5">SARC-B</strain>
        <strain evidence="6">SARC-C</strain>
        <strain evidence="7 19">SULA</strain>
        <strain evidence="18">SULB</strain>
    </source>
</reference>
<evidence type="ECO:0000313" key="28">
    <source>
        <dbReference type="Proteomes" id="UP000594632"/>
    </source>
</evidence>
<dbReference type="Proteomes" id="UP000076770">
    <property type="component" value="Chromosome i"/>
</dbReference>
<evidence type="ECO:0000313" key="26">
    <source>
        <dbReference type="Proteomes" id="UP000278715"/>
    </source>
</evidence>
<dbReference type="EMBL" id="CP050869">
    <property type="protein sequence ID" value="QPG51131.1"/>
    <property type="molecule type" value="Genomic_DNA"/>
</dbReference>
<evidence type="ECO:0000313" key="5">
    <source>
        <dbReference type="EMBL" id="AKA74180.1"/>
    </source>
</evidence>
<dbReference type="OrthoDB" id="1912at2157"/>
<dbReference type="Gene3D" id="3.40.50.620">
    <property type="entry name" value="HUPs"/>
    <property type="match status" value="1"/>
</dbReference>
<evidence type="ECO:0000313" key="12">
    <source>
        <dbReference type="EMBL" id="AZF79132.1"/>
    </source>
</evidence>
<evidence type="ECO:0000313" key="19">
    <source>
        <dbReference type="Proteomes" id="UP000033106"/>
    </source>
</evidence>
<dbReference type="SUPFAM" id="SSF52374">
    <property type="entry name" value="Nucleotidylyl transferase"/>
    <property type="match status" value="1"/>
</dbReference>
<dbReference type="Proteomes" id="UP000033057">
    <property type="component" value="Chromosome"/>
</dbReference>
<dbReference type="EMBL" id="CP033238">
    <property type="protein sequence ID" value="AZF76523.1"/>
    <property type="molecule type" value="Genomic_DNA"/>
</dbReference>
<accession>A0A0E3MD44</accession>
<dbReference type="PANTHER" id="PTHR43793:SF1">
    <property type="entry name" value="FAD SYNTHASE"/>
    <property type="match status" value="1"/>
</dbReference>
<evidence type="ECO:0000313" key="17">
    <source>
        <dbReference type="Proteomes" id="UP000033057"/>
    </source>
</evidence>
<dbReference type="Pfam" id="PF01467">
    <property type="entry name" value="CTP_transf_like"/>
    <property type="match status" value="1"/>
</dbReference>
<evidence type="ECO:0000313" key="10">
    <source>
        <dbReference type="EMBL" id="AZF73900.1"/>
    </source>
</evidence>
<dbReference type="AlphaFoldDB" id="A0A0E3MD44"/>
<evidence type="ECO:0000313" key="13">
    <source>
        <dbReference type="EMBL" id="AZF81736.1"/>
    </source>
</evidence>
<dbReference type="EMBL" id="CP011056">
    <property type="protein sequence ID" value="AKA76878.1"/>
    <property type="molecule type" value="Genomic_DNA"/>
</dbReference>
<keyword evidence="2" id="KW-0548">Nucleotidyltransferase</keyword>
<dbReference type="EMBL" id="LT549890">
    <property type="protein sequence ID" value="SAI84538.1"/>
    <property type="molecule type" value="Genomic_DNA"/>
</dbReference>
<evidence type="ECO:0000313" key="15">
    <source>
        <dbReference type="EMBL" id="QPG51131.1"/>
    </source>
</evidence>
<dbReference type="InterPro" id="IPR023140">
    <property type="entry name" value="DUF357"/>
</dbReference>
<dbReference type="Proteomes" id="UP000594632">
    <property type="component" value="Chromosome"/>
</dbReference>
<dbReference type="InterPro" id="IPR004821">
    <property type="entry name" value="Cyt_trans-like"/>
</dbReference>
<feature type="domain" description="DUF357" evidence="4">
    <location>
        <begin position="12"/>
        <end position="67"/>
    </location>
</feature>
<reference evidence="16" key="2">
    <citation type="submission" date="2016-04" db="EMBL/GenBank/DDBJ databases">
        <authorList>
            <person name="Evans L.H."/>
            <person name="Alamgir A."/>
            <person name="Owens N."/>
            <person name="Weber N.D."/>
            <person name="Virtaneva K."/>
            <person name="Barbian K."/>
            <person name="Babar A."/>
            <person name="Rosenke K."/>
        </authorList>
    </citation>
    <scope>NUCLEOTIDE SEQUENCE</scope>
    <source>
        <strain evidence="16">P1</strain>
    </source>
</reference>
<dbReference type="Proteomes" id="UP000278715">
    <property type="component" value="Chromosome"/>
</dbReference>
<reference evidence="21 22" key="4">
    <citation type="journal article" date="2018" name="Proc. Natl. Acad. Sci. U.S.A.">
        <title>Nonmutational mechanism of inheritance in the Archaeon Sulfolobus solfataricus.</title>
        <authorList>
            <person name="Payne S."/>
            <person name="McCarthy S."/>
            <person name="Johnson T."/>
            <person name="North E."/>
            <person name="Blum P."/>
        </authorList>
    </citation>
    <scope>NUCLEOTIDE SEQUENCE [LARGE SCALE GENOMIC DNA]</scope>
    <source>
        <strain evidence="9 21">SARC-H</strain>
        <strain evidence="10 25">SARC-I</strain>
        <strain evidence="12 26">SARC-N</strain>
        <strain evidence="13 27">SARC-O</strain>
        <strain evidence="14 22">SUL120</strain>
        <strain evidence="8 23">SULG</strain>
        <strain evidence="11 24">SULM</strain>
    </source>
</reference>
<dbReference type="GeneID" id="44129883"/>
<reference evidence="6" key="5">
    <citation type="submission" date="2018-10" db="EMBL/GenBank/DDBJ databases">
        <authorList>
            <person name="McCarthy S."/>
            <person name="Gradnigo J."/>
            <person name="Johnson T."/>
            <person name="Payne S."/>
            <person name="Lipzen A."/>
            <person name="Schackwitz W."/>
            <person name="Martin J."/>
            <person name="Moriyama E."/>
            <person name="Blum P."/>
        </authorList>
    </citation>
    <scope>NUCLEOTIDE SEQUENCE</scope>
    <source>
        <strain evidence="5">SARC-B</strain>
        <strain evidence="6">SARC-C</strain>
        <strain evidence="7">SULA</strain>
    </source>
</reference>
<evidence type="ECO:0000313" key="11">
    <source>
        <dbReference type="EMBL" id="AZF76523.1"/>
    </source>
</evidence>
<evidence type="ECO:0000259" key="4">
    <source>
        <dbReference type="Pfam" id="PF04010"/>
    </source>
</evidence>
<evidence type="ECO:0000313" key="24">
    <source>
        <dbReference type="Proteomes" id="UP000273443"/>
    </source>
</evidence>
<dbReference type="PANTHER" id="PTHR43793">
    <property type="entry name" value="FAD SYNTHASE"/>
    <property type="match status" value="1"/>
</dbReference>
<dbReference type="EMBL" id="CP033237">
    <property type="protein sequence ID" value="AZF73900.1"/>
    <property type="molecule type" value="Genomic_DNA"/>
</dbReference>
<dbReference type="InterPro" id="IPR014729">
    <property type="entry name" value="Rossmann-like_a/b/a_fold"/>
</dbReference>
<reference evidence="15 28" key="6">
    <citation type="journal article" date="2020" name="Nat. Commun.">
        <title>The structures of two archaeal type IV pili illuminate evolutionary relationships.</title>
        <authorList>
            <person name="Wang F."/>
            <person name="Baquero D.P."/>
            <person name="Su Z."/>
            <person name="Beltran L.C."/>
            <person name="Prangishvili D."/>
            <person name="Krupovic M."/>
            <person name="Egelman E.H."/>
        </authorList>
    </citation>
    <scope>NUCLEOTIDE SEQUENCE [LARGE SCALE GENOMIC DNA]</scope>
    <source>
        <strain evidence="15 28">POZ149</strain>
    </source>
</reference>
<feature type="domain" description="Cytidyltransferase-like" evidence="3">
    <location>
        <begin position="86"/>
        <end position="214"/>
    </location>
</feature>
<sequence>MDIEELKKRIEKYIKGMDERLKDTSSANNKVVELARLYTEDAKYYLEKGDYITALVDVVYAEGLLDAKEIYENSDPKSNVSKKVFVAGTFDILHPGHIEFLKEASKYGRVYVTVARDSNSERIKGRKPINDEQTRLEIIKSIRYVFDAILGDQEDFLKSVERINPDIIFLGPDQKVDEAKLLEELKKRGLSPQIIRLNERIRKWSHSSTTDIINEIKKRYCNLEQR</sequence>
<protein>
    <submittedName>
        <fullName evidence="16">Cytidyltransferase</fullName>
    </submittedName>
    <submittedName>
        <fullName evidence="6">DUF357 domain-containing protein</fullName>
    </submittedName>
</protein>
<dbReference type="Proteomes" id="UP000282269">
    <property type="component" value="Chromosome"/>
</dbReference>
<evidence type="ECO:0000256" key="2">
    <source>
        <dbReference type="ARBA" id="ARBA00022695"/>
    </source>
</evidence>
<dbReference type="GO" id="GO:0016779">
    <property type="term" value="F:nucleotidyltransferase activity"/>
    <property type="evidence" value="ECO:0007669"/>
    <property type="project" value="UniProtKB-KW"/>
</dbReference>
<dbReference type="Proteomes" id="UP000267993">
    <property type="component" value="Chromosome"/>
</dbReference>
<evidence type="ECO:0000313" key="16">
    <source>
        <dbReference type="EMBL" id="SAI84538.1"/>
    </source>
</evidence>
<dbReference type="GeneID" id="1455195"/>
<evidence type="ECO:0000313" key="18">
    <source>
        <dbReference type="Proteomes" id="UP000033085"/>
    </source>
</evidence>